<comment type="caution">
    <text evidence="6">The sequence shown here is derived from an EMBL/GenBank/DDBJ whole genome shotgun (WGS) entry which is preliminary data.</text>
</comment>
<dbReference type="PANTHER" id="PTHR43712">
    <property type="entry name" value="PUTATIVE (AFU_ORTHOLOGUE AFUA_4G14580)-RELATED"/>
    <property type="match status" value="1"/>
</dbReference>
<dbReference type="InterPro" id="IPR036388">
    <property type="entry name" value="WH-like_DNA-bd_sf"/>
</dbReference>
<feature type="domain" description="O-methyltransferase dimerisation" evidence="5">
    <location>
        <begin position="17"/>
        <end position="85"/>
    </location>
</feature>
<keyword evidence="3" id="KW-0949">S-adenosyl-L-methionine</keyword>
<keyword evidence="7" id="KW-1185">Reference proteome</keyword>
<name>A0ABT0UFP9_9ACTN</name>
<evidence type="ECO:0000259" key="5">
    <source>
        <dbReference type="Pfam" id="PF08100"/>
    </source>
</evidence>
<evidence type="ECO:0000256" key="1">
    <source>
        <dbReference type="ARBA" id="ARBA00022603"/>
    </source>
</evidence>
<dbReference type="RefSeq" id="WP_250917576.1">
    <property type="nucleotide sequence ID" value="NZ_JAMQAW010000002.1"/>
</dbReference>
<evidence type="ECO:0000256" key="3">
    <source>
        <dbReference type="ARBA" id="ARBA00022691"/>
    </source>
</evidence>
<evidence type="ECO:0000259" key="4">
    <source>
        <dbReference type="Pfam" id="PF00891"/>
    </source>
</evidence>
<protein>
    <submittedName>
        <fullName evidence="6">Methyltransferase</fullName>
    </submittedName>
</protein>
<dbReference type="Gene3D" id="1.10.287.1350">
    <property type="match status" value="1"/>
</dbReference>
<feature type="domain" description="O-methyltransferase C-terminal" evidence="4">
    <location>
        <begin position="111"/>
        <end position="312"/>
    </location>
</feature>
<dbReference type="Gene3D" id="1.10.10.10">
    <property type="entry name" value="Winged helix-like DNA-binding domain superfamily/Winged helix DNA-binding domain"/>
    <property type="match status" value="1"/>
</dbReference>
<dbReference type="InterPro" id="IPR036390">
    <property type="entry name" value="WH_DNA-bd_sf"/>
</dbReference>
<dbReference type="SUPFAM" id="SSF46785">
    <property type="entry name" value="Winged helix' DNA-binding domain"/>
    <property type="match status" value="1"/>
</dbReference>
<sequence>MTAPPWSQELLRKSDLITPMAIRVAATLRLSDHMAAGAVTPDALARAAAAEPGALRRLLGHLVGAGIYRSTQEGTYEPTALGEMLRGDVPNSGRDWLELDGPIGRGELAFLRLLDAVRTGRSVYSSVYGQEFWQDVEADPAMAESFGRRMAANMASVVPELLARADWHDVGHVLDIGGGDGTLLTALAHSRPDLSGTLIDLAAPAAAARQEFAAAGLGDRCSAVAGSFFDPLPPGADVHLLSNVLLNWDDDRATALLRRCAEAIAPGGRVLVLEGLLDVQLDQTELDLRMLVYLDGRMRTSDDLRALGEAAGLTLRRVTDLGPLRSLAELVPSS</sequence>
<dbReference type="GO" id="GO:0008168">
    <property type="term" value="F:methyltransferase activity"/>
    <property type="evidence" value="ECO:0007669"/>
    <property type="project" value="UniProtKB-KW"/>
</dbReference>
<reference evidence="6" key="1">
    <citation type="submission" date="2022-06" db="EMBL/GenBank/DDBJ databases">
        <title>Genome public.</title>
        <authorList>
            <person name="Sun Q."/>
        </authorList>
    </citation>
    <scope>NUCLEOTIDE SEQUENCE</scope>
    <source>
        <strain evidence="6">CWNU-1</strain>
    </source>
</reference>
<gene>
    <name evidence="6" type="ORF">NBG84_02660</name>
</gene>
<dbReference type="Pfam" id="PF00891">
    <property type="entry name" value="Methyltransf_2"/>
    <property type="match status" value="1"/>
</dbReference>
<dbReference type="PROSITE" id="PS51683">
    <property type="entry name" value="SAM_OMT_II"/>
    <property type="match status" value="1"/>
</dbReference>
<evidence type="ECO:0000256" key="2">
    <source>
        <dbReference type="ARBA" id="ARBA00022679"/>
    </source>
</evidence>
<dbReference type="InterPro" id="IPR016461">
    <property type="entry name" value="COMT-like"/>
</dbReference>
<evidence type="ECO:0000313" key="7">
    <source>
        <dbReference type="Proteomes" id="UP001431429"/>
    </source>
</evidence>
<proteinExistence type="predicted"/>
<dbReference type="GO" id="GO:0032259">
    <property type="term" value="P:methylation"/>
    <property type="evidence" value="ECO:0007669"/>
    <property type="project" value="UniProtKB-KW"/>
</dbReference>
<dbReference type="InterPro" id="IPR029063">
    <property type="entry name" value="SAM-dependent_MTases_sf"/>
</dbReference>
<dbReference type="InterPro" id="IPR012967">
    <property type="entry name" value="COMT_dimerisation"/>
</dbReference>
<evidence type="ECO:0000313" key="6">
    <source>
        <dbReference type="EMBL" id="MCM2387224.1"/>
    </source>
</evidence>
<dbReference type="Gene3D" id="3.40.50.150">
    <property type="entry name" value="Vaccinia Virus protein VP39"/>
    <property type="match status" value="1"/>
</dbReference>
<dbReference type="SUPFAM" id="SSF53335">
    <property type="entry name" value="S-adenosyl-L-methionine-dependent methyltransferases"/>
    <property type="match status" value="1"/>
</dbReference>
<dbReference type="PIRSF" id="PIRSF005739">
    <property type="entry name" value="O-mtase"/>
    <property type="match status" value="1"/>
</dbReference>
<keyword evidence="2" id="KW-0808">Transferase</keyword>
<organism evidence="6 7">
    <name type="scientific">Streptomyces albipurpureus</name>
    <dbReference type="NCBI Taxonomy" id="2897419"/>
    <lineage>
        <taxon>Bacteria</taxon>
        <taxon>Bacillati</taxon>
        <taxon>Actinomycetota</taxon>
        <taxon>Actinomycetes</taxon>
        <taxon>Kitasatosporales</taxon>
        <taxon>Streptomycetaceae</taxon>
        <taxon>Streptomyces</taxon>
    </lineage>
</organism>
<dbReference type="EMBL" id="JAMQAW010000002">
    <property type="protein sequence ID" value="MCM2387224.1"/>
    <property type="molecule type" value="Genomic_DNA"/>
</dbReference>
<dbReference type="CDD" id="cd02440">
    <property type="entry name" value="AdoMet_MTases"/>
    <property type="match status" value="1"/>
</dbReference>
<dbReference type="PANTHER" id="PTHR43712:SF2">
    <property type="entry name" value="O-METHYLTRANSFERASE CICE"/>
    <property type="match status" value="1"/>
</dbReference>
<accession>A0ABT0UFP9</accession>
<dbReference type="Proteomes" id="UP001431429">
    <property type="component" value="Unassembled WGS sequence"/>
</dbReference>
<dbReference type="InterPro" id="IPR001077">
    <property type="entry name" value="COMT_C"/>
</dbReference>
<keyword evidence="1 6" id="KW-0489">Methyltransferase</keyword>
<dbReference type="Pfam" id="PF08100">
    <property type="entry name" value="Dimerisation"/>
    <property type="match status" value="1"/>
</dbReference>